<accession>A0AAP0KFA5</accession>
<dbReference type="EMBL" id="JBBNAF010000004">
    <property type="protein sequence ID" value="KAK9150980.1"/>
    <property type="molecule type" value="Genomic_DNA"/>
</dbReference>
<feature type="region of interest" description="Disordered" evidence="1">
    <location>
        <begin position="188"/>
        <end position="222"/>
    </location>
</feature>
<dbReference type="Proteomes" id="UP001420932">
    <property type="component" value="Unassembled WGS sequence"/>
</dbReference>
<feature type="region of interest" description="Disordered" evidence="1">
    <location>
        <begin position="227"/>
        <end position="246"/>
    </location>
</feature>
<feature type="compositionally biased region" description="Basic and acidic residues" evidence="1">
    <location>
        <begin position="199"/>
        <end position="222"/>
    </location>
</feature>
<evidence type="ECO:0000313" key="3">
    <source>
        <dbReference type="Proteomes" id="UP001420932"/>
    </source>
</evidence>
<comment type="caution">
    <text evidence="2">The sequence shown here is derived from an EMBL/GenBank/DDBJ whole genome shotgun (WGS) entry which is preliminary data.</text>
</comment>
<reference evidence="2 3" key="1">
    <citation type="submission" date="2024-01" db="EMBL/GenBank/DDBJ databases">
        <title>Genome assemblies of Stephania.</title>
        <authorList>
            <person name="Yang L."/>
        </authorList>
    </citation>
    <scope>NUCLEOTIDE SEQUENCE [LARGE SCALE GENOMIC DNA]</scope>
    <source>
        <strain evidence="2">YNDBR</strain>
        <tissue evidence="2">Leaf</tissue>
    </source>
</reference>
<organism evidence="2 3">
    <name type="scientific">Stephania yunnanensis</name>
    <dbReference type="NCBI Taxonomy" id="152371"/>
    <lineage>
        <taxon>Eukaryota</taxon>
        <taxon>Viridiplantae</taxon>
        <taxon>Streptophyta</taxon>
        <taxon>Embryophyta</taxon>
        <taxon>Tracheophyta</taxon>
        <taxon>Spermatophyta</taxon>
        <taxon>Magnoliopsida</taxon>
        <taxon>Ranunculales</taxon>
        <taxon>Menispermaceae</taxon>
        <taxon>Menispermoideae</taxon>
        <taxon>Cissampelideae</taxon>
        <taxon>Stephania</taxon>
    </lineage>
</organism>
<feature type="compositionally biased region" description="Polar residues" evidence="1">
    <location>
        <begin position="227"/>
        <end position="238"/>
    </location>
</feature>
<gene>
    <name evidence="2" type="ORF">Syun_009289</name>
</gene>
<evidence type="ECO:0000256" key="1">
    <source>
        <dbReference type="SAM" id="MobiDB-lite"/>
    </source>
</evidence>
<dbReference type="AlphaFoldDB" id="A0AAP0KFA5"/>
<keyword evidence="3" id="KW-1185">Reference proteome</keyword>
<sequence>MSTAQAVVDDSRCGSSGYSRAMAVAAWMKATLWSTTGVARRSAAGRRGIPCGAAGKDCARRLKAGRRGRSSSGGVGVSALRRRDIDNGAVNGVEQLRGGTLSGRSLIDEGCDSTRFDDSRDSNECLVDYVLKNTDENLQSFDSDETQPPSAHTIGQATCGVFRSRLYNNDTNIDEGFRTLRAQTRLSDQRWRWKPGSSRSEHNSNREKPRRKDIPSTRDVHESYCNSYTGKHQQGRNNANKDRYGIRTKTNPKGRYWFMKTNQSGGLIIGTIPATFPVDRFSHFFPLQDSLLHFLQKPSKYILGFGFGHARGPQFYKVETFSELYLLELSLLVTIANLQASKDKAYLPTEIAKKPELNQNLQFLFEFHKMLQTNIMHSGKWCRRHGSDDAKNKKSCNLAEYLPKGCRVGIIGFMPMAVLTAQFKKNLGRWVLDPSFSTSILKTIFTYKWLQSLLERAP</sequence>
<evidence type="ECO:0000313" key="2">
    <source>
        <dbReference type="EMBL" id="KAK9150980.1"/>
    </source>
</evidence>
<protein>
    <submittedName>
        <fullName evidence="2">Uncharacterized protein</fullName>
    </submittedName>
</protein>
<name>A0AAP0KFA5_9MAGN</name>
<proteinExistence type="predicted"/>